<evidence type="ECO:0000256" key="2">
    <source>
        <dbReference type="ARBA" id="ARBA00023015"/>
    </source>
</evidence>
<evidence type="ECO:0000256" key="4">
    <source>
        <dbReference type="ARBA" id="ARBA00023163"/>
    </source>
</evidence>
<name>A0ABT2X804_9RHOB</name>
<dbReference type="InterPro" id="IPR000847">
    <property type="entry name" value="LysR_HTH_N"/>
</dbReference>
<evidence type="ECO:0000259" key="5">
    <source>
        <dbReference type="PROSITE" id="PS50931"/>
    </source>
</evidence>
<evidence type="ECO:0000256" key="1">
    <source>
        <dbReference type="ARBA" id="ARBA00009437"/>
    </source>
</evidence>
<dbReference type="SUPFAM" id="SSF46785">
    <property type="entry name" value="Winged helix' DNA-binding domain"/>
    <property type="match status" value="1"/>
</dbReference>
<evidence type="ECO:0000313" key="6">
    <source>
        <dbReference type="EMBL" id="MCU9850080.1"/>
    </source>
</evidence>
<evidence type="ECO:0000256" key="3">
    <source>
        <dbReference type="ARBA" id="ARBA00023125"/>
    </source>
</evidence>
<keyword evidence="3" id="KW-0238">DNA-binding</keyword>
<dbReference type="PRINTS" id="PR00039">
    <property type="entry name" value="HTHLYSR"/>
</dbReference>
<dbReference type="Proteomes" id="UP001209535">
    <property type="component" value="Unassembled WGS sequence"/>
</dbReference>
<dbReference type="InterPro" id="IPR036390">
    <property type="entry name" value="WH_DNA-bd_sf"/>
</dbReference>
<proteinExistence type="inferred from homology"/>
<gene>
    <name evidence="6" type="ORF">OEZ60_18950</name>
</gene>
<dbReference type="EMBL" id="JAOVQO010000021">
    <property type="protein sequence ID" value="MCU9850080.1"/>
    <property type="molecule type" value="Genomic_DNA"/>
</dbReference>
<dbReference type="InterPro" id="IPR005119">
    <property type="entry name" value="LysR_subst-bd"/>
</dbReference>
<keyword evidence="4" id="KW-0804">Transcription</keyword>
<protein>
    <submittedName>
        <fullName evidence="6">LysR substrate-binding domain-containing protein</fullName>
    </submittedName>
</protein>
<keyword evidence="7" id="KW-1185">Reference proteome</keyword>
<dbReference type="Pfam" id="PF03466">
    <property type="entry name" value="LysR_substrate"/>
    <property type="match status" value="1"/>
</dbReference>
<dbReference type="RefSeq" id="WP_263339650.1">
    <property type="nucleotide sequence ID" value="NZ_JAOVQO010000021.1"/>
</dbReference>
<accession>A0ABT2X804</accession>
<dbReference type="InterPro" id="IPR058163">
    <property type="entry name" value="LysR-type_TF_proteobact-type"/>
</dbReference>
<comment type="caution">
    <text evidence="6">The sequence shown here is derived from an EMBL/GenBank/DDBJ whole genome shotgun (WGS) entry which is preliminary data.</text>
</comment>
<dbReference type="PANTHER" id="PTHR30537:SF79">
    <property type="entry name" value="TRANSCRIPTIONAL REGULATOR-RELATED"/>
    <property type="match status" value="1"/>
</dbReference>
<dbReference type="PROSITE" id="PS50931">
    <property type="entry name" value="HTH_LYSR"/>
    <property type="match status" value="1"/>
</dbReference>
<evidence type="ECO:0000313" key="7">
    <source>
        <dbReference type="Proteomes" id="UP001209535"/>
    </source>
</evidence>
<dbReference type="Gene3D" id="3.40.190.10">
    <property type="entry name" value="Periplasmic binding protein-like II"/>
    <property type="match status" value="2"/>
</dbReference>
<dbReference type="PANTHER" id="PTHR30537">
    <property type="entry name" value="HTH-TYPE TRANSCRIPTIONAL REGULATOR"/>
    <property type="match status" value="1"/>
</dbReference>
<dbReference type="Pfam" id="PF00126">
    <property type="entry name" value="HTH_1"/>
    <property type="match status" value="1"/>
</dbReference>
<keyword evidence="2" id="KW-0805">Transcription regulation</keyword>
<organism evidence="6 7">
    <name type="scientific">Albidovulum salinarum</name>
    <dbReference type="NCBI Taxonomy" id="2984153"/>
    <lineage>
        <taxon>Bacteria</taxon>
        <taxon>Pseudomonadati</taxon>
        <taxon>Pseudomonadota</taxon>
        <taxon>Alphaproteobacteria</taxon>
        <taxon>Rhodobacterales</taxon>
        <taxon>Paracoccaceae</taxon>
        <taxon>Albidovulum</taxon>
    </lineage>
</organism>
<feature type="domain" description="HTH lysR-type" evidence="5">
    <location>
        <begin position="6"/>
        <end position="63"/>
    </location>
</feature>
<sequence length="305" mass="33120">MTRRLPPLYPLRAFEAAARLGSISAAGRELSLTQSAVSHEVKALETYFGTALFRRTRSGLVLTRHGQRVFAVAQSAFADLSGLGWESEGRDVAGTVTIAAPPLFCAHWLLPRLDRFAWANPDVAFRILNVTVDRPELLREVDIAVVWGERMPTGCDGVTLMSATQMPVASPALIAGAGDAEPEELLRQHRILHEGTTDMWRGWCERAGVDLAGTPSEWVFDDPALMIEACTRGHGIALGTLPLIEGLLSEGRLVALFRQALPAPFQYFLTRPDPPPAGRAASIVFDWLKTYARSGKGGPAPNGRT</sequence>
<dbReference type="Gene3D" id="1.10.10.10">
    <property type="entry name" value="Winged helix-like DNA-binding domain superfamily/Winged helix DNA-binding domain"/>
    <property type="match status" value="1"/>
</dbReference>
<dbReference type="SUPFAM" id="SSF53850">
    <property type="entry name" value="Periplasmic binding protein-like II"/>
    <property type="match status" value="1"/>
</dbReference>
<comment type="similarity">
    <text evidence="1">Belongs to the LysR transcriptional regulatory family.</text>
</comment>
<dbReference type="InterPro" id="IPR036388">
    <property type="entry name" value="WH-like_DNA-bd_sf"/>
</dbReference>
<reference evidence="6 7" key="1">
    <citation type="submission" date="2022-10" db="EMBL/GenBank/DDBJ databases">
        <title>Defluviimonas sp. nov., isolated from ocean surface sediments.</title>
        <authorList>
            <person name="He W."/>
            <person name="Wang L."/>
            <person name="Zhang D.-F."/>
        </authorList>
    </citation>
    <scope>NUCLEOTIDE SEQUENCE [LARGE SCALE GENOMIC DNA]</scope>
    <source>
        <strain evidence="6 7">WL0024</strain>
    </source>
</reference>